<proteinExistence type="predicted"/>
<reference evidence="1 2" key="1">
    <citation type="submission" date="2017-07" db="EMBL/GenBank/DDBJ databases">
        <authorList>
            <person name="Sun Z.S."/>
            <person name="Albrecht U."/>
            <person name="Echele G."/>
            <person name="Lee C.C."/>
        </authorList>
    </citation>
    <scope>NUCLEOTIDE SEQUENCE [LARGE SCALE GENOMIC DNA]</scope>
    <source>
        <strain evidence="2">type strain: KCTC 22618</strain>
    </source>
</reference>
<dbReference type="Proteomes" id="UP000215214">
    <property type="component" value="Chromosome TJEJU"/>
</dbReference>
<accession>A0A238U9Z3</accession>
<dbReference type="InterPro" id="IPR025348">
    <property type="entry name" value="DUF4252"/>
</dbReference>
<dbReference type="PROSITE" id="PS51257">
    <property type="entry name" value="PROKAR_LIPOPROTEIN"/>
    <property type="match status" value="1"/>
</dbReference>
<keyword evidence="1" id="KW-0449">Lipoprotein</keyword>
<organism evidence="1 2">
    <name type="scientific">Tenacibaculum jejuense</name>
    <dbReference type="NCBI Taxonomy" id="584609"/>
    <lineage>
        <taxon>Bacteria</taxon>
        <taxon>Pseudomonadati</taxon>
        <taxon>Bacteroidota</taxon>
        <taxon>Flavobacteriia</taxon>
        <taxon>Flavobacteriales</taxon>
        <taxon>Flavobacteriaceae</taxon>
        <taxon>Tenacibaculum</taxon>
    </lineage>
</organism>
<protein>
    <submittedName>
        <fullName evidence="1">Probable lipoprotein</fullName>
    </submittedName>
</protein>
<name>A0A238U9Z3_9FLAO</name>
<dbReference type="Pfam" id="PF14060">
    <property type="entry name" value="DUF4252"/>
    <property type="match status" value="1"/>
</dbReference>
<dbReference type="EMBL" id="LT899436">
    <property type="protein sequence ID" value="SNR16023.1"/>
    <property type="molecule type" value="Genomic_DNA"/>
</dbReference>
<dbReference type="AlphaFoldDB" id="A0A238U9Z3"/>
<keyword evidence="2" id="KW-1185">Reference proteome</keyword>
<dbReference type="OrthoDB" id="1143555at2"/>
<gene>
    <name evidence="1" type="ORF">TJEJU_2338</name>
</gene>
<dbReference type="KEGG" id="tje:TJEJU_2338"/>
<evidence type="ECO:0000313" key="1">
    <source>
        <dbReference type="EMBL" id="SNR16023.1"/>
    </source>
</evidence>
<sequence length="191" mass="21866">MKKILTFTILCITVMLSSCKHEESLQTYLIKSEDNANYTRLDFSTSMLGSFFETTSEEDQKTFESIKKLNLAFLPVKKATEEEFSSERKRLKEIMKNTDYKSLFRVNDKRGKATVYYSGNTDAIDEIVAVVYAKELGFGVARIIGDEMNPAKIMNMLKNMKKNGDGNELEMIKDMFGGEFQTKKLQVDPIE</sequence>
<evidence type="ECO:0000313" key="2">
    <source>
        <dbReference type="Proteomes" id="UP000215214"/>
    </source>
</evidence>
<dbReference type="RefSeq" id="WP_095072257.1">
    <property type="nucleotide sequence ID" value="NZ_LT899436.1"/>
</dbReference>